<proteinExistence type="predicted"/>
<dbReference type="Gene3D" id="3.40.50.10440">
    <property type="entry name" value="Dihydroxyacetone kinase, domain 1"/>
    <property type="match status" value="1"/>
</dbReference>
<protein>
    <submittedName>
        <fullName evidence="2">Unannotated protein</fullName>
    </submittedName>
</protein>
<dbReference type="InterPro" id="IPR004006">
    <property type="entry name" value="DhaK_dom"/>
</dbReference>
<feature type="domain" description="DhaK" evidence="1">
    <location>
        <begin position="7"/>
        <end position="327"/>
    </location>
</feature>
<reference evidence="2" key="1">
    <citation type="submission" date="2020-05" db="EMBL/GenBank/DDBJ databases">
        <authorList>
            <person name="Chiriac C."/>
            <person name="Salcher M."/>
            <person name="Ghai R."/>
            <person name="Kavagutti S V."/>
        </authorList>
    </citation>
    <scope>NUCLEOTIDE SEQUENCE</scope>
</reference>
<organism evidence="2">
    <name type="scientific">freshwater metagenome</name>
    <dbReference type="NCBI Taxonomy" id="449393"/>
    <lineage>
        <taxon>unclassified sequences</taxon>
        <taxon>metagenomes</taxon>
        <taxon>ecological metagenomes</taxon>
    </lineage>
</organism>
<accession>A0A6J7XRJ5</accession>
<dbReference type="Pfam" id="PF02733">
    <property type="entry name" value="Dak1"/>
    <property type="match status" value="1"/>
</dbReference>
<dbReference type="EMBL" id="CAFBSG010000006">
    <property type="protein sequence ID" value="CAB5239959.1"/>
    <property type="molecule type" value="Genomic_DNA"/>
</dbReference>
<dbReference type="SUPFAM" id="SSF82549">
    <property type="entry name" value="DAK1/DegV-like"/>
    <property type="match status" value="1"/>
</dbReference>
<dbReference type="FunFam" id="3.40.50.10440:FF:000001">
    <property type="entry name" value="Dihydroxyacetone kinase, DhaK subunit"/>
    <property type="match status" value="1"/>
</dbReference>
<gene>
    <name evidence="2" type="ORF">UFOPK3554_00577</name>
</gene>
<sequence>MKKLINDPFDVVDEMFEGFISANDHIIKPVGKRSIARLESPIAGKVGIVVGGGSGHLPAFAGYVGKGMADGAAFGNIFASPPSKPVVEATVAVNGGAGVMYTYGNYQGDCINFDKAQDQCREMGIPVQSVVLNDDVLSAPKDQASKRRGIGGLFLVWHVAGAKAEQMASLDEVVAATQKANNNTRTVGVGLSSCIVPANGQPTFSLADDEMEIGLGIHGEPGVKRVKARGIDSVIDEIMESILADLDYKGSDVALLVNGLGGSPAEELYVVYRRVKQICDANKINIRFKHVGEQVTALEMAGVSVSLMRLDTELHDLITNAVVDTCMYKKL</sequence>
<evidence type="ECO:0000259" key="1">
    <source>
        <dbReference type="PROSITE" id="PS51481"/>
    </source>
</evidence>
<dbReference type="GO" id="GO:0005829">
    <property type="term" value="C:cytosol"/>
    <property type="evidence" value="ECO:0007669"/>
    <property type="project" value="TreeGrafter"/>
</dbReference>
<dbReference type="Gene3D" id="3.30.1180.20">
    <property type="entry name" value="Dihydroxyacetone kinase, domain 2"/>
    <property type="match status" value="1"/>
</dbReference>
<dbReference type="PANTHER" id="PTHR28629:SF4">
    <property type="entry name" value="TRIOKINASE_FMN CYCLASE"/>
    <property type="match status" value="1"/>
</dbReference>
<name>A0A6J7XRJ5_9ZZZZ</name>
<dbReference type="PROSITE" id="PS51481">
    <property type="entry name" value="DHAK"/>
    <property type="match status" value="1"/>
</dbReference>
<dbReference type="GO" id="GO:0019563">
    <property type="term" value="P:glycerol catabolic process"/>
    <property type="evidence" value="ECO:0007669"/>
    <property type="project" value="TreeGrafter"/>
</dbReference>
<dbReference type="GO" id="GO:0004371">
    <property type="term" value="F:glycerone kinase activity"/>
    <property type="evidence" value="ECO:0007669"/>
    <property type="project" value="InterPro"/>
</dbReference>
<dbReference type="PANTHER" id="PTHR28629">
    <property type="entry name" value="TRIOKINASE/FMN CYCLASE"/>
    <property type="match status" value="1"/>
</dbReference>
<evidence type="ECO:0000313" key="2">
    <source>
        <dbReference type="EMBL" id="CAB5239959.1"/>
    </source>
</evidence>
<dbReference type="InterPro" id="IPR050861">
    <property type="entry name" value="Dihydroxyacetone_Kinase"/>
</dbReference>
<dbReference type="AlphaFoldDB" id="A0A6J7XRJ5"/>